<organism evidence="1 2">
    <name type="scientific">Trichonephila clavipes</name>
    <name type="common">Golden silk orbweaver</name>
    <name type="synonym">Nephila clavipes</name>
    <dbReference type="NCBI Taxonomy" id="2585209"/>
    <lineage>
        <taxon>Eukaryota</taxon>
        <taxon>Metazoa</taxon>
        <taxon>Ecdysozoa</taxon>
        <taxon>Arthropoda</taxon>
        <taxon>Chelicerata</taxon>
        <taxon>Arachnida</taxon>
        <taxon>Araneae</taxon>
        <taxon>Araneomorphae</taxon>
        <taxon>Entelegynae</taxon>
        <taxon>Araneoidea</taxon>
        <taxon>Nephilidae</taxon>
        <taxon>Trichonephila</taxon>
    </lineage>
</organism>
<evidence type="ECO:0000313" key="1">
    <source>
        <dbReference type="EMBL" id="GFY30427.1"/>
    </source>
</evidence>
<dbReference type="AlphaFoldDB" id="A0A8X6W8Q4"/>
<reference evidence="1" key="1">
    <citation type="submission" date="2020-08" db="EMBL/GenBank/DDBJ databases">
        <title>Multicomponent nature underlies the extraordinary mechanical properties of spider dragline silk.</title>
        <authorList>
            <person name="Kono N."/>
            <person name="Nakamura H."/>
            <person name="Mori M."/>
            <person name="Yoshida Y."/>
            <person name="Ohtoshi R."/>
            <person name="Malay A.D."/>
            <person name="Moran D.A.P."/>
            <person name="Tomita M."/>
            <person name="Numata K."/>
            <person name="Arakawa K."/>
        </authorList>
    </citation>
    <scope>NUCLEOTIDE SEQUENCE</scope>
</reference>
<accession>A0A8X6W8Q4</accession>
<sequence>MVQQPMRAGSYNAHPNIPNHWALRCMNRFPDLVVCLKCLRPHASLVLIYRPNAAGKKGRVDLPEPVNRTQNLWCGSTIHYHSTLLGRPKYVFLKKMGGNVNNLRNLNVEESSAFAKEDFSVPQ</sequence>
<dbReference type="Proteomes" id="UP000887159">
    <property type="component" value="Unassembled WGS sequence"/>
</dbReference>
<protein>
    <submittedName>
        <fullName evidence="1">Uncharacterized protein</fullName>
    </submittedName>
</protein>
<proteinExistence type="predicted"/>
<dbReference type="EMBL" id="BMAU01021392">
    <property type="protein sequence ID" value="GFY30427.1"/>
    <property type="molecule type" value="Genomic_DNA"/>
</dbReference>
<evidence type="ECO:0000313" key="2">
    <source>
        <dbReference type="Proteomes" id="UP000887159"/>
    </source>
</evidence>
<gene>
    <name evidence="1" type="ORF">TNCV_4066771</name>
</gene>
<comment type="caution">
    <text evidence="1">The sequence shown here is derived from an EMBL/GenBank/DDBJ whole genome shotgun (WGS) entry which is preliminary data.</text>
</comment>
<name>A0A8X6W8Q4_TRICX</name>
<keyword evidence="2" id="KW-1185">Reference proteome</keyword>